<name>A0ABS6XY03_9FLAO</name>
<comment type="caution">
    <text evidence="1">The sequence shown here is derived from an EMBL/GenBank/DDBJ whole genome shotgun (WGS) entry which is preliminary data.</text>
</comment>
<gene>
    <name evidence="1" type="ORF">KZH69_13845</name>
</gene>
<protein>
    <submittedName>
        <fullName evidence="1">Uncharacterized protein</fullName>
    </submittedName>
</protein>
<dbReference type="EMBL" id="JAHWYN010000012">
    <property type="protein sequence ID" value="MBW4361571.1"/>
    <property type="molecule type" value="Genomic_DNA"/>
</dbReference>
<accession>A0ABS6XY03</accession>
<dbReference type="Proteomes" id="UP000812031">
    <property type="component" value="Unassembled WGS sequence"/>
</dbReference>
<evidence type="ECO:0000313" key="1">
    <source>
        <dbReference type="EMBL" id="MBW4361571.1"/>
    </source>
</evidence>
<dbReference type="RefSeq" id="WP_219318070.1">
    <property type="nucleotide sequence ID" value="NZ_JAHWYN010000012.1"/>
</dbReference>
<sequence>MIIPGKIVGTEASDLHALRIENAVIIRKEARGLYVHTVSLRFEESTTDKDYILLLRNEIDEFRLLLIDWAASFDEFNYI</sequence>
<reference evidence="1 2" key="1">
    <citation type="submission" date="2021-07" db="EMBL/GenBank/DDBJ databases">
        <title>Flavobacterium sp. nov. isolated from sediment on the Taihu Lake.</title>
        <authorList>
            <person name="Qu J.-H."/>
        </authorList>
    </citation>
    <scope>NUCLEOTIDE SEQUENCE [LARGE SCALE GENOMIC DNA]</scope>
    <source>
        <strain evidence="1 2">NAS39</strain>
    </source>
</reference>
<organism evidence="1 2">
    <name type="scientific">Flavobacterium taihuense</name>
    <dbReference type="NCBI Taxonomy" id="2857508"/>
    <lineage>
        <taxon>Bacteria</taxon>
        <taxon>Pseudomonadati</taxon>
        <taxon>Bacteroidota</taxon>
        <taxon>Flavobacteriia</taxon>
        <taxon>Flavobacteriales</taxon>
        <taxon>Flavobacteriaceae</taxon>
        <taxon>Flavobacterium</taxon>
    </lineage>
</organism>
<evidence type="ECO:0000313" key="2">
    <source>
        <dbReference type="Proteomes" id="UP000812031"/>
    </source>
</evidence>
<proteinExistence type="predicted"/>
<keyword evidence="2" id="KW-1185">Reference proteome</keyword>